<reference evidence="2" key="1">
    <citation type="submission" date="2022-03" db="EMBL/GenBank/DDBJ databases">
        <title>A functionally conserved STORR gene fusion in Papaver species that diverged 16.8 million years ago.</title>
        <authorList>
            <person name="Catania T."/>
        </authorList>
    </citation>
    <scope>NUCLEOTIDE SEQUENCE</scope>
    <source>
        <strain evidence="2">S-191538</strain>
    </source>
</reference>
<dbReference type="InterPro" id="IPR011009">
    <property type="entry name" value="Kinase-like_dom_sf"/>
</dbReference>
<dbReference type="GO" id="GO:0005524">
    <property type="term" value="F:ATP binding"/>
    <property type="evidence" value="ECO:0007669"/>
    <property type="project" value="InterPro"/>
</dbReference>
<dbReference type="InterPro" id="IPR000719">
    <property type="entry name" value="Prot_kinase_dom"/>
</dbReference>
<dbReference type="PROSITE" id="PS50011">
    <property type="entry name" value="PROTEIN_KINASE_DOM"/>
    <property type="match status" value="1"/>
</dbReference>
<dbReference type="GO" id="GO:0004672">
    <property type="term" value="F:protein kinase activity"/>
    <property type="evidence" value="ECO:0007669"/>
    <property type="project" value="InterPro"/>
</dbReference>
<keyword evidence="3" id="KW-1185">Reference proteome</keyword>
<evidence type="ECO:0000259" key="1">
    <source>
        <dbReference type="PROSITE" id="PS50011"/>
    </source>
</evidence>
<dbReference type="Proteomes" id="UP001177140">
    <property type="component" value="Unassembled WGS sequence"/>
</dbReference>
<dbReference type="SUPFAM" id="SSF56112">
    <property type="entry name" value="Protein kinase-like (PK-like)"/>
    <property type="match status" value="1"/>
</dbReference>
<dbReference type="PANTHER" id="PTHR24347">
    <property type="entry name" value="SERINE/THREONINE-PROTEIN KINASE"/>
    <property type="match status" value="1"/>
</dbReference>
<organism evidence="2 3">
    <name type="scientific">Papaver nudicaule</name>
    <name type="common">Iceland poppy</name>
    <dbReference type="NCBI Taxonomy" id="74823"/>
    <lineage>
        <taxon>Eukaryota</taxon>
        <taxon>Viridiplantae</taxon>
        <taxon>Streptophyta</taxon>
        <taxon>Embryophyta</taxon>
        <taxon>Tracheophyta</taxon>
        <taxon>Spermatophyta</taxon>
        <taxon>Magnoliopsida</taxon>
        <taxon>Ranunculales</taxon>
        <taxon>Papaveraceae</taxon>
        <taxon>Papaveroideae</taxon>
        <taxon>Papaver</taxon>
    </lineage>
</organism>
<sequence>MTVVDADHVKDRFNFDKELGGGNPGCVVYLCKDKITHEYVACKSIEKTSSAYQNGSVKREIEMMIMLRTHLNVVGLKRVYDDDNHVHIVMDFAIVELLYTEISNRIIFSWPRKDGCSDIRLGDFGFATYIQPVQNLERFCGTQYYKAPEILYENPYDQAVDV</sequence>
<name>A0AA41RW90_PAPNU</name>
<dbReference type="SMART" id="SM00220">
    <property type="entry name" value="S_TKc"/>
    <property type="match status" value="1"/>
</dbReference>
<accession>A0AA41RW90</accession>
<evidence type="ECO:0000313" key="2">
    <source>
        <dbReference type="EMBL" id="MCL7025977.1"/>
    </source>
</evidence>
<dbReference type="AlphaFoldDB" id="A0AA41RW90"/>
<dbReference type="EMBL" id="JAJJMA010051299">
    <property type="protein sequence ID" value="MCL7025977.1"/>
    <property type="molecule type" value="Genomic_DNA"/>
</dbReference>
<dbReference type="Pfam" id="PF00069">
    <property type="entry name" value="Pkinase"/>
    <property type="match status" value="2"/>
</dbReference>
<comment type="caution">
    <text evidence="2">The sequence shown here is derived from an EMBL/GenBank/DDBJ whole genome shotgun (WGS) entry which is preliminary data.</text>
</comment>
<protein>
    <recommendedName>
        <fullName evidence="1">Protein kinase domain-containing protein</fullName>
    </recommendedName>
</protein>
<proteinExistence type="predicted"/>
<feature type="domain" description="Protein kinase" evidence="1">
    <location>
        <begin position="1"/>
        <end position="162"/>
    </location>
</feature>
<dbReference type="Gene3D" id="3.30.200.20">
    <property type="entry name" value="Phosphorylase Kinase, domain 1"/>
    <property type="match status" value="1"/>
</dbReference>
<gene>
    <name evidence="2" type="ORF">MKW94_001733</name>
</gene>
<evidence type="ECO:0000313" key="3">
    <source>
        <dbReference type="Proteomes" id="UP001177140"/>
    </source>
</evidence>
<dbReference type="Gene3D" id="1.10.510.10">
    <property type="entry name" value="Transferase(Phosphotransferase) domain 1"/>
    <property type="match status" value="1"/>
</dbReference>